<evidence type="ECO:0000313" key="4">
    <source>
        <dbReference type="Proteomes" id="UP001589605"/>
    </source>
</evidence>
<feature type="transmembrane region" description="Helical" evidence="1">
    <location>
        <begin position="37"/>
        <end position="57"/>
    </location>
</feature>
<proteinExistence type="predicted"/>
<evidence type="ECO:0000256" key="1">
    <source>
        <dbReference type="SAM" id="Phobius"/>
    </source>
</evidence>
<sequence>MQYKTKFFLILFMLVGVMCFAQDVPAPDPEGRGINPPGMPIDGGLAILIAAGAYYGIRKSLKH</sequence>
<dbReference type="RefSeq" id="WP_382381091.1">
    <property type="nucleotide sequence ID" value="NZ_JBHMEZ010000001.1"/>
</dbReference>
<dbReference type="EMBL" id="JBHMEZ010000001">
    <property type="protein sequence ID" value="MFB9052076.1"/>
    <property type="molecule type" value="Genomic_DNA"/>
</dbReference>
<dbReference type="InterPro" id="IPR058207">
    <property type="entry name" value="PID_CTERM"/>
</dbReference>
<dbReference type="Proteomes" id="UP001589605">
    <property type="component" value="Unassembled WGS sequence"/>
</dbReference>
<organism evidence="3 4">
    <name type="scientific">Formosa undariae</name>
    <dbReference type="NCBI Taxonomy" id="1325436"/>
    <lineage>
        <taxon>Bacteria</taxon>
        <taxon>Pseudomonadati</taxon>
        <taxon>Bacteroidota</taxon>
        <taxon>Flavobacteriia</taxon>
        <taxon>Flavobacteriales</taxon>
        <taxon>Flavobacteriaceae</taxon>
        <taxon>Formosa</taxon>
    </lineage>
</organism>
<feature type="chain" id="PRO_5047223462" evidence="2">
    <location>
        <begin position="22"/>
        <end position="63"/>
    </location>
</feature>
<reference evidence="3 4" key="1">
    <citation type="submission" date="2024-09" db="EMBL/GenBank/DDBJ databases">
        <authorList>
            <person name="Sun Q."/>
            <person name="Mori K."/>
        </authorList>
    </citation>
    <scope>NUCLEOTIDE SEQUENCE [LARGE SCALE GENOMIC DNA]</scope>
    <source>
        <strain evidence="3 4">CECT 8286</strain>
    </source>
</reference>
<comment type="caution">
    <text evidence="3">The sequence shown here is derived from an EMBL/GenBank/DDBJ whole genome shotgun (WGS) entry which is preliminary data.</text>
</comment>
<name>A0ABV5EY09_9FLAO</name>
<dbReference type="NCBIfam" id="NF046080">
    <property type="entry name" value="PID_CTERM"/>
    <property type="match status" value="1"/>
</dbReference>
<gene>
    <name evidence="3" type="ORF">ACFFVB_03190</name>
</gene>
<evidence type="ECO:0000313" key="3">
    <source>
        <dbReference type="EMBL" id="MFB9052076.1"/>
    </source>
</evidence>
<accession>A0ABV5EY09</accession>
<feature type="signal peptide" evidence="2">
    <location>
        <begin position="1"/>
        <end position="21"/>
    </location>
</feature>
<keyword evidence="1" id="KW-0812">Transmembrane</keyword>
<keyword evidence="1" id="KW-0472">Membrane</keyword>
<keyword evidence="4" id="KW-1185">Reference proteome</keyword>
<keyword evidence="1" id="KW-1133">Transmembrane helix</keyword>
<protein>
    <submittedName>
        <fullName evidence="3">PID-CTERM protein-sorting domain-containing protein</fullName>
    </submittedName>
</protein>
<keyword evidence="2" id="KW-0732">Signal</keyword>
<evidence type="ECO:0000256" key="2">
    <source>
        <dbReference type="SAM" id="SignalP"/>
    </source>
</evidence>